<dbReference type="InterPro" id="IPR013747">
    <property type="entry name" value="ACP_syn_III_C"/>
</dbReference>
<protein>
    <submittedName>
        <fullName evidence="4">3-oxoacyl-[acyl-carrier-protein] synthase-3</fullName>
        <ecNumber evidence="4">2.3.1.180</ecNumber>
    </submittedName>
</protein>
<keyword evidence="2 4" id="KW-0012">Acyltransferase</keyword>
<dbReference type="EC" id="2.3.1.180" evidence="4"/>
<keyword evidence="1 4" id="KW-0808">Transferase</keyword>
<reference evidence="4 5" key="1">
    <citation type="submission" date="2020-08" db="EMBL/GenBank/DDBJ databases">
        <title>Genomic Encyclopedia of Type Strains, Phase IV (KMG-IV): sequencing the most valuable type-strain genomes for metagenomic binning, comparative biology and taxonomic classification.</title>
        <authorList>
            <person name="Goeker M."/>
        </authorList>
    </citation>
    <scope>NUCLEOTIDE SEQUENCE [LARGE SCALE GENOMIC DNA]</scope>
    <source>
        <strain evidence="4 5">DSM 104969</strain>
    </source>
</reference>
<evidence type="ECO:0000259" key="3">
    <source>
        <dbReference type="Pfam" id="PF08541"/>
    </source>
</evidence>
<dbReference type="GO" id="GO:0033818">
    <property type="term" value="F:beta-ketoacyl-acyl-carrier-protein synthase III activity"/>
    <property type="evidence" value="ECO:0007669"/>
    <property type="project" value="UniProtKB-EC"/>
</dbReference>
<dbReference type="PANTHER" id="PTHR34069">
    <property type="entry name" value="3-OXOACYL-[ACYL-CARRIER-PROTEIN] SYNTHASE 3"/>
    <property type="match status" value="1"/>
</dbReference>
<sequence>MICADRNSTYSDDTDCMSGHLWGDGATAYFLSDISFSEKEPRVIDIMTQGLGHIGHGPEAVYLEPKEKGLQMPFGKDVFMQACTYIAQNTKDILEWNSHSVEDLSYFIGHQANMRIIKNVAKQLEIEDEKILSNIEELGNTGSASAFLVFAQNFGKFRSGDLVCLSVFGGGYSAGACLIQFPTL</sequence>
<dbReference type="InterPro" id="IPR016039">
    <property type="entry name" value="Thiolase-like"/>
</dbReference>
<evidence type="ECO:0000256" key="1">
    <source>
        <dbReference type="ARBA" id="ARBA00022679"/>
    </source>
</evidence>
<evidence type="ECO:0000313" key="5">
    <source>
        <dbReference type="Proteomes" id="UP000555103"/>
    </source>
</evidence>
<proteinExistence type="predicted"/>
<dbReference type="SUPFAM" id="SSF53901">
    <property type="entry name" value="Thiolase-like"/>
    <property type="match status" value="1"/>
</dbReference>
<evidence type="ECO:0000313" key="4">
    <source>
        <dbReference type="EMBL" id="MBB4037539.1"/>
    </source>
</evidence>
<dbReference type="Gene3D" id="3.40.47.10">
    <property type="match status" value="1"/>
</dbReference>
<gene>
    <name evidence="4" type="ORF">GGR21_003456</name>
</gene>
<name>A0A840CS91_9BACT</name>
<dbReference type="AlphaFoldDB" id="A0A840CS91"/>
<organism evidence="4 5">
    <name type="scientific">Dysgonomonas hofstadii</name>
    <dbReference type="NCBI Taxonomy" id="637886"/>
    <lineage>
        <taxon>Bacteria</taxon>
        <taxon>Pseudomonadati</taxon>
        <taxon>Bacteroidota</taxon>
        <taxon>Bacteroidia</taxon>
        <taxon>Bacteroidales</taxon>
        <taxon>Dysgonomonadaceae</taxon>
        <taxon>Dysgonomonas</taxon>
    </lineage>
</organism>
<dbReference type="PANTHER" id="PTHR34069:SF2">
    <property type="entry name" value="BETA-KETOACYL-[ACYL-CARRIER-PROTEIN] SYNTHASE III"/>
    <property type="match status" value="1"/>
</dbReference>
<dbReference type="GO" id="GO:0044550">
    <property type="term" value="P:secondary metabolite biosynthetic process"/>
    <property type="evidence" value="ECO:0007669"/>
    <property type="project" value="TreeGrafter"/>
</dbReference>
<dbReference type="EMBL" id="JACIEP010000014">
    <property type="protein sequence ID" value="MBB4037539.1"/>
    <property type="molecule type" value="Genomic_DNA"/>
</dbReference>
<dbReference type="Proteomes" id="UP000555103">
    <property type="component" value="Unassembled WGS sequence"/>
</dbReference>
<feature type="domain" description="Beta-ketoacyl-[acyl-carrier-protein] synthase III C-terminal" evidence="3">
    <location>
        <begin position="97"/>
        <end position="180"/>
    </location>
</feature>
<keyword evidence="5" id="KW-1185">Reference proteome</keyword>
<dbReference type="Pfam" id="PF08541">
    <property type="entry name" value="ACP_syn_III_C"/>
    <property type="match status" value="1"/>
</dbReference>
<evidence type="ECO:0000256" key="2">
    <source>
        <dbReference type="ARBA" id="ARBA00023315"/>
    </source>
</evidence>
<comment type="caution">
    <text evidence="4">The sequence shown here is derived from an EMBL/GenBank/DDBJ whole genome shotgun (WGS) entry which is preliminary data.</text>
</comment>
<accession>A0A840CS91</accession>